<organism evidence="5 6">
    <name type="scientific">Rubripirellula amarantea</name>
    <dbReference type="NCBI Taxonomy" id="2527999"/>
    <lineage>
        <taxon>Bacteria</taxon>
        <taxon>Pseudomonadati</taxon>
        <taxon>Planctomycetota</taxon>
        <taxon>Planctomycetia</taxon>
        <taxon>Pirellulales</taxon>
        <taxon>Pirellulaceae</taxon>
        <taxon>Rubripirellula</taxon>
    </lineage>
</organism>
<dbReference type="GO" id="GO:0106435">
    <property type="term" value="F:carboxylesterase activity"/>
    <property type="evidence" value="ECO:0007669"/>
    <property type="project" value="UniProtKB-EC"/>
</dbReference>
<dbReference type="AlphaFoldDB" id="A0A5C5WJG5"/>
<keyword evidence="3" id="KW-0732">Signal</keyword>
<dbReference type="EC" id="3.1.1.1" evidence="5"/>
<protein>
    <submittedName>
        <fullName evidence="5">Carboxylesterase</fullName>
        <ecNumber evidence="5">3.1.1.1</ecNumber>
    </submittedName>
</protein>
<dbReference type="Gene3D" id="3.40.50.1820">
    <property type="entry name" value="alpha/beta hydrolase"/>
    <property type="match status" value="1"/>
</dbReference>
<gene>
    <name evidence="5" type="ORF">Pla22_36590</name>
</gene>
<dbReference type="SUPFAM" id="SSF53474">
    <property type="entry name" value="alpha/beta-Hydrolases"/>
    <property type="match status" value="1"/>
</dbReference>
<evidence type="ECO:0000313" key="5">
    <source>
        <dbReference type="EMBL" id="TWT50916.1"/>
    </source>
</evidence>
<proteinExistence type="predicted"/>
<dbReference type="InterPro" id="IPR029058">
    <property type="entry name" value="AB_hydrolase_fold"/>
</dbReference>
<evidence type="ECO:0000256" key="2">
    <source>
        <dbReference type="SAM" id="MobiDB-lite"/>
    </source>
</evidence>
<evidence type="ECO:0000259" key="4">
    <source>
        <dbReference type="Pfam" id="PF20434"/>
    </source>
</evidence>
<dbReference type="PANTHER" id="PTHR48081">
    <property type="entry name" value="AB HYDROLASE SUPERFAMILY PROTEIN C4A8.06C"/>
    <property type="match status" value="1"/>
</dbReference>
<evidence type="ECO:0000313" key="6">
    <source>
        <dbReference type="Proteomes" id="UP000316598"/>
    </source>
</evidence>
<name>A0A5C5WJG5_9BACT</name>
<dbReference type="Proteomes" id="UP000316598">
    <property type="component" value="Unassembled WGS sequence"/>
</dbReference>
<comment type="caution">
    <text evidence="5">The sequence shown here is derived from an EMBL/GenBank/DDBJ whole genome shotgun (WGS) entry which is preliminary data.</text>
</comment>
<accession>A0A5C5WJG5</accession>
<feature type="region of interest" description="Disordered" evidence="2">
    <location>
        <begin position="39"/>
        <end position="59"/>
    </location>
</feature>
<dbReference type="InterPro" id="IPR050300">
    <property type="entry name" value="GDXG_lipolytic_enzyme"/>
</dbReference>
<dbReference type="Pfam" id="PF20434">
    <property type="entry name" value="BD-FAE"/>
    <property type="match status" value="1"/>
</dbReference>
<feature type="domain" description="BD-FAE-like" evidence="4">
    <location>
        <begin position="108"/>
        <end position="264"/>
    </location>
</feature>
<feature type="chain" id="PRO_5022673978" evidence="3">
    <location>
        <begin position="32"/>
        <end position="364"/>
    </location>
</feature>
<reference evidence="5 6" key="1">
    <citation type="submission" date="2019-02" db="EMBL/GenBank/DDBJ databases">
        <title>Deep-cultivation of Planctomycetes and their phenomic and genomic characterization uncovers novel biology.</title>
        <authorList>
            <person name="Wiegand S."/>
            <person name="Jogler M."/>
            <person name="Boedeker C."/>
            <person name="Pinto D."/>
            <person name="Vollmers J."/>
            <person name="Rivas-Marin E."/>
            <person name="Kohn T."/>
            <person name="Peeters S.H."/>
            <person name="Heuer A."/>
            <person name="Rast P."/>
            <person name="Oberbeckmann S."/>
            <person name="Bunk B."/>
            <person name="Jeske O."/>
            <person name="Meyerdierks A."/>
            <person name="Storesund J.E."/>
            <person name="Kallscheuer N."/>
            <person name="Luecker S."/>
            <person name="Lage O.M."/>
            <person name="Pohl T."/>
            <person name="Merkel B.J."/>
            <person name="Hornburger P."/>
            <person name="Mueller R.-W."/>
            <person name="Bruemmer F."/>
            <person name="Labrenz M."/>
            <person name="Spormann A.M."/>
            <person name="Op Den Camp H."/>
            <person name="Overmann J."/>
            <person name="Amann R."/>
            <person name="Jetten M.S.M."/>
            <person name="Mascher T."/>
            <person name="Medema M.H."/>
            <person name="Devos D.P."/>
            <person name="Kaster A.-K."/>
            <person name="Ovreas L."/>
            <person name="Rohde M."/>
            <person name="Galperin M.Y."/>
            <person name="Jogler C."/>
        </authorList>
    </citation>
    <scope>NUCLEOTIDE SEQUENCE [LARGE SCALE GENOMIC DNA]</scope>
    <source>
        <strain evidence="5 6">Pla22</strain>
    </source>
</reference>
<keyword evidence="1 5" id="KW-0378">Hydrolase</keyword>
<dbReference type="EMBL" id="SJPI01000002">
    <property type="protein sequence ID" value="TWT50916.1"/>
    <property type="molecule type" value="Genomic_DNA"/>
</dbReference>
<keyword evidence="6" id="KW-1185">Reference proteome</keyword>
<dbReference type="RefSeq" id="WP_165440720.1">
    <property type="nucleotide sequence ID" value="NZ_SJPI01000002.1"/>
</dbReference>
<evidence type="ECO:0000256" key="1">
    <source>
        <dbReference type="ARBA" id="ARBA00022801"/>
    </source>
</evidence>
<evidence type="ECO:0000256" key="3">
    <source>
        <dbReference type="SAM" id="SignalP"/>
    </source>
</evidence>
<feature type="signal peptide" evidence="3">
    <location>
        <begin position="1"/>
        <end position="31"/>
    </location>
</feature>
<sequence length="364" mass="40421" precursor="true">MSTLSFRSVTCLRSVVLLSACHALILNPLTADEPQRALGKSNATEGTNDGLPNANQTNFGSELSENGLAPIYRSPTYKVKVTKGEPYAQGMIYHPTDPSRSYPRNLTLDIYEPQDNHNQKRPVVVLIHGGGFWTGDSLMGSMVNGAQYFAQRGWVCFSINYRLQGDRGIAPDAWPANKPTYSATRDAKAAIRWVRANAQQYRIHPDYLVAYGGSAGAYISVALGSSDEEDFRDELMNNDRERPLLENSHRDQSSRAQVVISHWGSGLLLDLLNRYDGRSRFDAEDAPLLMIHGTDDVRVPYSNALDIQKRYQAKVELYTLEGLGHSAWGAKHDGTAIVHKAHNFMLRELNVQPADASSVKRKSN</sequence>
<dbReference type="InterPro" id="IPR049492">
    <property type="entry name" value="BD-FAE-like_dom"/>
</dbReference>